<evidence type="ECO:0000256" key="3">
    <source>
        <dbReference type="ARBA" id="ARBA00022692"/>
    </source>
</evidence>
<evidence type="ECO:0000256" key="2">
    <source>
        <dbReference type="ARBA" id="ARBA00006948"/>
    </source>
</evidence>
<dbReference type="Proteomes" id="UP000823388">
    <property type="component" value="Chromosome 2N"/>
</dbReference>
<feature type="transmembrane region" description="Helical" evidence="7">
    <location>
        <begin position="31"/>
        <end position="49"/>
    </location>
</feature>
<dbReference type="PANTHER" id="PTHR46285">
    <property type="entry name" value="PROTEINASE INHIBITOR I4, SERPIN (DUF716)-RELATED"/>
    <property type="match status" value="1"/>
</dbReference>
<dbReference type="PANTHER" id="PTHR46285:SF3">
    <property type="entry name" value="PROTEINASE INHIBITOR I4, SERPIN (DUF716)"/>
    <property type="match status" value="1"/>
</dbReference>
<evidence type="ECO:0000313" key="8">
    <source>
        <dbReference type="EMBL" id="KAG2635323.1"/>
    </source>
</evidence>
<comment type="similarity">
    <text evidence="2">Belongs to the TMEM45 family.</text>
</comment>
<dbReference type="AlphaFoldDB" id="A0A8T0VS70"/>
<name>A0A8T0VS70_PANVG</name>
<dbReference type="EMBL" id="CM029040">
    <property type="protein sequence ID" value="KAG2635323.1"/>
    <property type="molecule type" value="Genomic_DNA"/>
</dbReference>
<sequence>MFSHTRLFLLRPGSYTAPVWFPVRGVRHLELILIIVGTVISILMELVIGPEKHRPFDDDGTIPSNHLHNFEHASISLGLLLFAAVTIHMDRVRAPNRDARLIFHLHSADHMGVEGQFHWLLQIVIAVTLATTLLGIPYPRSFTVSLVRSASLVFQCVWFIVMGVMLWTPALIPKGCFLNLEEGHDVVRCRTDEALDRAKSLVNLQLYPEEPRYVPLVKAGSGGGSDSDDGRFSTGDDHGVEDDLEAAKGGFGLVVRGTRPMEIER</sequence>
<evidence type="ECO:0000313" key="9">
    <source>
        <dbReference type="Proteomes" id="UP000823388"/>
    </source>
</evidence>
<keyword evidence="5 7" id="KW-0472">Membrane</keyword>
<comment type="caution">
    <text evidence="8">The sequence shown here is derived from an EMBL/GenBank/DDBJ whole genome shotgun (WGS) entry which is preliminary data.</text>
</comment>
<gene>
    <name evidence="8" type="ORF">PVAP13_2NG343900</name>
</gene>
<feature type="compositionally biased region" description="Basic and acidic residues" evidence="6">
    <location>
        <begin position="228"/>
        <end position="238"/>
    </location>
</feature>
<evidence type="ECO:0000256" key="6">
    <source>
        <dbReference type="SAM" id="MobiDB-lite"/>
    </source>
</evidence>
<evidence type="ECO:0000256" key="4">
    <source>
        <dbReference type="ARBA" id="ARBA00022989"/>
    </source>
</evidence>
<keyword evidence="3 7" id="KW-0812">Transmembrane</keyword>
<dbReference type="Pfam" id="PF04819">
    <property type="entry name" value="DUF716"/>
    <property type="match status" value="1"/>
</dbReference>
<dbReference type="GO" id="GO:0016020">
    <property type="term" value="C:membrane"/>
    <property type="evidence" value="ECO:0007669"/>
    <property type="project" value="UniProtKB-SubCell"/>
</dbReference>
<protein>
    <submittedName>
        <fullName evidence="8">Uncharacterized protein</fullName>
    </submittedName>
</protein>
<feature type="transmembrane region" description="Helical" evidence="7">
    <location>
        <begin position="150"/>
        <end position="172"/>
    </location>
</feature>
<evidence type="ECO:0000256" key="7">
    <source>
        <dbReference type="SAM" id="Phobius"/>
    </source>
</evidence>
<proteinExistence type="inferred from homology"/>
<reference evidence="8" key="1">
    <citation type="submission" date="2020-05" db="EMBL/GenBank/DDBJ databases">
        <title>WGS assembly of Panicum virgatum.</title>
        <authorList>
            <person name="Lovell J.T."/>
            <person name="Jenkins J."/>
            <person name="Shu S."/>
            <person name="Juenger T.E."/>
            <person name="Schmutz J."/>
        </authorList>
    </citation>
    <scope>NUCLEOTIDE SEQUENCE</scope>
    <source>
        <strain evidence="8">AP13</strain>
    </source>
</reference>
<feature type="region of interest" description="Disordered" evidence="6">
    <location>
        <begin position="218"/>
        <end position="244"/>
    </location>
</feature>
<keyword evidence="9" id="KW-1185">Reference proteome</keyword>
<evidence type="ECO:0000256" key="5">
    <source>
        <dbReference type="ARBA" id="ARBA00023136"/>
    </source>
</evidence>
<organism evidence="8 9">
    <name type="scientific">Panicum virgatum</name>
    <name type="common">Blackwell switchgrass</name>
    <dbReference type="NCBI Taxonomy" id="38727"/>
    <lineage>
        <taxon>Eukaryota</taxon>
        <taxon>Viridiplantae</taxon>
        <taxon>Streptophyta</taxon>
        <taxon>Embryophyta</taxon>
        <taxon>Tracheophyta</taxon>
        <taxon>Spermatophyta</taxon>
        <taxon>Magnoliopsida</taxon>
        <taxon>Liliopsida</taxon>
        <taxon>Poales</taxon>
        <taxon>Poaceae</taxon>
        <taxon>PACMAD clade</taxon>
        <taxon>Panicoideae</taxon>
        <taxon>Panicodae</taxon>
        <taxon>Paniceae</taxon>
        <taxon>Panicinae</taxon>
        <taxon>Panicum</taxon>
        <taxon>Panicum sect. Hiantes</taxon>
    </lineage>
</organism>
<dbReference type="InterPro" id="IPR006904">
    <property type="entry name" value="DUF716"/>
</dbReference>
<accession>A0A8T0VS70</accession>
<keyword evidence="4 7" id="KW-1133">Transmembrane helix</keyword>
<evidence type="ECO:0000256" key="1">
    <source>
        <dbReference type="ARBA" id="ARBA00004141"/>
    </source>
</evidence>
<comment type="subcellular location">
    <subcellularLocation>
        <location evidence="1">Membrane</location>
        <topology evidence="1">Multi-pass membrane protein</topology>
    </subcellularLocation>
</comment>
<feature type="transmembrane region" description="Helical" evidence="7">
    <location>
        <begin position="119"/>
        <end position="138"/>
    </location>
</feature>